<dbReference type="InterPro" id="IPR016161">
    <property type="entry name" value="Ald_DH/histidinol_DH"/>
</dbReference>
<keyword evidence="3 7" id="KW-0641">Proline biosynthesis</keyword>
<dbReference type="SUPFAM" id="SSF53720">
    <property type="entry name" value="ALDH-like"/>
    <property type="match status" value="1"/>
</dbReference>
<dbReference type="InterPro" id="IPR012134">
    <property type="entry name" value="Glu-5-SA_DH"/>
</dbReference>
<accession>A0A1Y3PLJ0</accession>
<dbReference type="GO" id="GO:0055129">
    <property type="term" value="P:L-proline biosynthetic process"/>
    <property type="evidence" value="ECO:0007669"/>
    <property type="project" value="UniProtKB-UniRule"/>
</dbReference>
<comment type="pathway">
    <text evidence="1 7">Amino-acid biosynthesis; L-proline biosynthesis; L-glutamate 5-semialdehyde from L-glutamate: step 2/2.</text>
</comment>
<evidence type="ECO:0000256" key="7">
    <source>
        <dbReference type="HAMAP-Rule" id="MF_00412"/>
    </source>
</evidence>
<evidence type="ECO:0000313" key="10">
    <source>
        <dbReference type="Proteomes" id="UP000196475"/>
    </source>
</evidence>
<evidence type="ECO:0000256" key="6">
    <source>
        <dbReference type="ARBA" id="ARBA00049024"/>
    </source>
</evidence>
<dbReference type="CDD" id="cd07079">
    <property type="entry name" value="ALDH_F18-19_ProA-GPR"/>
    <property type="match status" value="1"/>
</dbReference>
<feature type="domain" description="Aldehyde dehydrogenase" evidence="8">
    <location>
        <begin position="10"/>
        <end position="282"/>
    </location>
</feature>
<dbReference type="PROSITE" id="PS01223">
    <property type="entry name" value="PROA"/>
    <property type="match status" value="1"/>
</dbReference>
<dbReference type="EMBL" id="LZRT01000080">
    <property type="protein sequence ID" value="OUM87027.1"/>
    <property type="molecule type" value="Genomic_DNA"/>
</dbReference>
<dbReference type="PIRSF" id="PIRSF000151">
    <property type="entry name" value="GPR"/>
    <property type="match status" value="1"/>
</dbReference>
<comment type="caution">
    <text evidence="9">The sequence shown here is derived from an EMBL/GenBank/DDBJ whole genome shotgun (WGS) entry which is preliminary data.</text>
</comment>
<dbReference type="Proteomes" id="UP000196475">
    <property type="component" value="Unassembled WGS sequence"/>
</dbReference>
<comment type="subcellular location">
    <subcellularLocation>
        <location evidence="7">Cytoplasm</location>
    </subcellularLocation>
</comment>
<proteinExistence type="inferred from homology"/>
<gene>
    <name evidence="7" type="primary">proA</name>
    <name evidence="9" type="ORF">BAA01_16580</name>
</gene>
<dbReference type="NCBIfam" id="NF001221">
    <property type="entry name" value="PRK00197.1"/>
    <property type="match status" value="1"/>
</dbReference>
<dbReference type="Gene3D" id="3.40.605.10">
    <property type="entry name" value="Aldehyde Dehydrogenase, Chain A, domain 1"/>
    <property type="match status" value="1"/>
</dbReference>
<dbReference type="GO" id="GO:0005737">
    <property type="term" value="C:cytoplasm"/>
    <property type="evidence" value="ECO:0007669"/>
    <property type="project" value="UniProtKB-SubCell"/>
</dbReference>
<dbReference type="UniPathway" id="UPA00098">
    <property type="reaction ID" value="UER00360"/>
</dbReference>
<feature type="domain" description="Aldehyde dehydrogenase" evidence="8">
    <location>
        <begin position="316"/>
        <end position="378"/>
    </location>
</feature>
<evidence type="ECO:0000256" key="4">
    <source>
        <dbReference type="ARBA" id="ARBA00022857"/>
    </source>
</evidence>
<dbReference type="EC" id="1.2.1.41" evidence="7"/>
<dbReference type="InterPro" id="IPR000965">
    <property type="entry name" value="GPR_dom"/>
</dbReference>
<organism evidence="9 10">
    <name type="scientific">Bacillus thermozeamaize</name>
    <dbReference type="NCBI Taxonomy" id="230954"/>
    <lineage>
        <taxon>Bacteria</taxon>
        <taxon>Bacillati</taxon>
        <taxon>Bacillota</taxon>
        <taxon>Bacilli</taxon>
        <taxon>Bacillales</taxon>
        <taxon>Bacillaceae</taxon>
        <taxon>Bacillus</taxon>
    </lineage>
</organism>
<dbReference type="InterPro" id="IPR016162">
    <property type="entry name" value="Ald_DH_N"/>
</dbReference>
<protein>
    <recommendedName>
        <fullName evidence="7">Gamma-glutamyl phosphate reductase</fullName>
        <shortName evidence="7">GPR</shortName>
        <ecNumber evidence="7">1.2.1.41</ecNumber>
    </recommendedName>
    <alternativeName>
        <fullName evidence="7">Glutamate-5-semialdehyde dehydrogenase</fullName>
    </alternativeName>
    <alternativeName>
        <fullName evidence="7">Glutamyl-gamma-semialdehyde dehydrogenase</fullName>
        <shortName evidence="7">GSA dehydrogenase</shortName>
    </alternativeName>
</protein>
<evidence type="ECO:0000256" key="2">
    <source>
        <dbReference type="ARBA" id="ARBA00022605"/>
    </source>
</evidence>
<dbReference type="GO" id="GO:0050661">
    <property type="term" value="F:NADP binding"/>
    <property type="evidence" value="ECO:0007669"/>
    <property type="project" value="InterPro"/>
</dbReference>
<dbReference type="NCBIfam" id="TIGR00407">
    <property type="entry name" value="proA"/>
    <property type="match status" value="1"/>
</dbReference>
<evidence type="ECO:0000313" key="9">
    <source>
        <dbReference type="EMBL" id="OUM87027.1"/>
    </source>
</evidence>
<keyword evidence="7" id="KW-0963">Cytoplasm</keyword>
<dbReference type="InterPro" id="IPR016163">
    <property type="entry name" value="Ald_DH_C"/>
</dbReference>
<evidence type="ECO:0000256" key="5">
    <source>
        <dbReference type="ARBA" id="ARBA00023002"/>
    </source>
</evidence>
<dbReference type="InterPro" id="IPR015590">
    <property type="entry name" value="Aldehyde_DH_dom"/>
</dbReference>
<dbReference type="PANTHER" id="PTHR11063:SF8">
    <property type="entry name" value="DELTA-1-PYRROLINE-5-CARBOXYLATE SYNTHASE"/>
    <property type="match status" value="1"/>
</dbReference>
<dbReference type="HAMAP" id="MF_00412">
    <property type="entry name" value="ProA"/>
    <property type="match status" value="1"/>
</dbReference>
<evidence type="ECO:0000256" key="1">
    <source>
        <dbReference type="ARBA" id="ARBA00004985"/>
    </source>
</evidence>
<evidence type="ECO:0000256" key="3">
    <source>
        <dbReference type="ARBA" id="ARBA00022650"/>
    </source>
</evidence>
<evidence type="ECO:0000259" key="8">
    <source>
        <dbReference type="Pfam" id="PF00171"/>
    </source>
</evidence>
<dbReference type="AlphaFoldDB" id="A0A1Y3PLJ0"/>
<comment type="similarity">
    <text evidence="7">Belongs to the gamma-glutamyl phosphate reductase family.</text>
</comment>
<dbReference type="Gene3D" id="3.40.309.10">
    <property type="entry name" value="Aldehyde Dehydrogenase, Chain A, domain 2"/>
    <property type="match status" value="1"/>
</dbReference>
<keyword evidence="4 7" id="KW-0521">NADP</keyword>
<dbReference type="Pfam" id="PF00171">
    <property type="entry name" value="Aldedh"/>
    <property type="match status" value="2"/>
</dbReference>
<dbReference type="GO" id="GO:0004350">
    <property type="term" value="F:glutamate-5-semialdehyde dehydrogenase activity"/>
    <property type="evidence" value="ECO:0007669"/>
    <property type="project" value="UniProtKB-UniRule"/>
</dbReference>
<keyword evidence="5 7" id="KW-0560">Oxidoreductase</keyword>
<keyword evidence="2 7" id="KW-0028">Amino-acid biosynthesis</keyword>
<reference evidence="10" key="1">
    <citation type="submission" date="2016-06" db="EMBL/GenBank/DDBJ databases">
        <authorList>
            <person name="Nascimento L."/>
            <person name="Pereira R.V."/>
            <person name="Martins L.F."/>
            <person name="Quaggio R.B."/>
            <person name="Silva A.M."/>
            <person name="Setubal J.C."/>
        </authorList>
    </citation>
    <scope>NUCLEOTIDE SEQUENCE [LARGE SCALE GENOMIC DNA]</scope>
</reference>
<dbReference type="PANTHER" id="PTHR11063">
    <property type="entry name" value="GLUTAMATE SEMIALDEHYDE DEHYDROGENASE"/>
    <property type="match status" value="1"/>
</dbReference>
<name>A0A1Y3PLJ0_9BACI</name>
<sequence>MREELIRQAERLRSASRQLAKYTTEQKNQALHAMAAMLENRQQEILAANAEDLERGEASGMAKSLMDRLRLTPERIRAMAEGLRQIAALPDPVGAVLAEWERPNGMRLQKVAVPLGVIGMIYESRPNVTVDAAGLCLKTGNAVMLRGGSDAVSSNRRLVAILQEGLRQAGVTPDAVQLVESTDRQVVQEMLQLRGYLDVVIPRGGAGLIQRVVNESKVPVIETGVGNCHLYVARSAVPEMAISLAVNAKTQRPSVCNAIETLLVDREWAASHLPQLAAKLEEKGVLLKGCPVARQLVPSMLEATEEDWATEYLDLILAVKVVESLDEAIAHINRYGTNHSEGIVTSDAGEAERFLNEVDAAVVYHNVSTRFSDGFEFGFGAEIGISTQKLHARGPMGLEALTTYKYVVRGDGQIRQ</sequence>
<comment type="catalytic activity">
    <reaction evidence="6 7">
        <text>L-glutamate 5-semialdehyde + phosphate + NADP(+) = L-glutamyl 5-phosphate + NADPH + H(+)</text>
        <dbReference type="Rhea" id="RHEA:19541"/>
        <dbReference type="ChEBI" id="CHEBI:15378"/>
        <dbReference type="ChEBI" id="CHEBI:43474"/>
        <dbReference type="ChEBI" id="CHEBI:57783"/>
        <dbReference type="ChEBI" id="CHEBI:58066"/>
        <dbReference type="ChEBI" id="CHEBI:58274"/>
        <dbReference type="ChEBI" id="CHEBI:58349"/>
        <dbReference type="EC" id="1.2.1.41"/>
    </reaction>
</comment>
<dbReference type="FunFam" id="3.40.309.10:FF:000006">
    <property type="entry name" value="Gamma-glutamyl phosphate reductase"/>
    <property type="match status" value="1"/>
</dbReference>
<comment type="function">
    <text evidence="7">Catalyzes the NADPH-dependent reduction of L-glutamate 5-phosphate into L-glutamate 5-semialdehyde and phosphate. The product spontaneously undergoes cyclization to form 1-pyrroline-5-carboxylate.</text>
</comment>
<dbReference type="InterPro" id="IPR020593">
    <property type="entry name" value="G-glutamylP_reductase_CS"/>
</dbReference>